<dbReference type="RefSeq" id="WP_191247837.1">
    <property type="nucleotide sequence ID" value="NZ_BNAU01000007.1"/>
</dbReference>
<gene>
    <name evidence="4" type="primary">budC</name>
    <name evidence="4" type="ORF">GCM10017786_58750</name>
</gene>
<dbReference type="InterPro" id="IPR036291">
    <property type="entry name" value="NAD(P)-bd_dom_sf"/>
</dbReference>
<dbReference type="NCBIfam" id="NF005559">
    <property type="entry name" value="PRK07231.1"/>
    <property type="match status" value="1"/>
</dbReference>
<dbReference type="InterPro" id="IPR002347">
    <property type="entry name" value="SDR_fam"/>
</dbReference>
<evidence type="ECO:0000256" key="2">
    <source>
        <dbReference type="ARBA" id="ARBA00023002"/>
    </source>
</evidence>
<dbReference type="Proteomes" id="UP000605897">
    <property type="component" value="Unassembled WGS sequence"/>
</dbReference>
<dbReference type="Pfam" id="PF13561">
    <property type="entry name" value="adh_short_C2"/>
    <property type="match status" value="1"/>
</dbReference>
<dbReference type="PRINTS" id="PR00081">
    <property type="entry name" value="GDHRDH"/>
</dbReference>
<comment type="similarity">
    <text evidence="1">Belongs to the short-chain dehydrogenases/reductases (SDR) family.</text>
</comment>
<reference evidence="5" key="1">
    <citation type="journal article" date="2019" name="Int. J. Syst. Evol. Microbiol.">
        <title>The Global Catalogue of Microorganisms (GCM) 10K type strain sequencing project: providing services to taxonomists for standard genome sequencing and annotation.</title>
        <authorList>
            <consortium name="The Broad Institute Genomics Platform"/>
            <consortium name="The Broad Institute Genome Sequencing Center for Infectious Disease"/>
            <person name="Wu L."/>
            <person name="Ma J."/>
        </authorList>
    </citation>
    <scope>NUCLEOTIDE SEQUENCE [LARGE SCALE GENOMIC DNA]</scope>
    <source>
        <strain evidence="5">CGMCC 4.7677</strain>
    </source>
</reference>
<dbReference type="InterPro" id="IPR020904">
    <property type="entry name" value="Sc_DH/Rdtase_CS"/>
</dbReference>
<dbReference type="PANTHER" id="PTHR42760:SF133">
    <property type="entry name" value="3-OXOACYL-[ACYL-CARRIER-PROTEIN] REDUCTASE"/>
    <property type="match status" value="1"/>
</dbReference>
<dbReference type="InterPro" id="IPR057326">
    <property type="entry name" value="KR_dom"/>
</dbReference>
<proteinExistence type="inferred from homology"/>
<protein>
    <submittedName>
        <fullName evidence="4">Diacetyl reductase</fullName>
    </submittedName>
</protein>
<evidence type="ECO:0000256" key="1">
    <source>
        <dbReference type="ARBA" id="ARBA00006484"/>
    </source>
</evidence>
<dbReference type="SMART" id="SM00822">
    <property type="entry name" value="PKS_KR"/>
    <property type="match status" value="1"/>
</dbReference>
<feature type="domain" description="Ketoreductase" evidence="3">
    <location>
        <begin position="8"/>
        <end position="188"/>
    </location>
</feature>
<keyword evidence="2" id="KW-0560">Oxidoreductase</keyword>
<dbReference type="PROSITE" id="PS00061">
    <property type="entry name" value="ADH_SHORT"/>
    <property type="match status" value="1"/>
</dbReference>
<dbReference type="PRINTS" id="PR00080">
    <property type="entry name" value="SDRFAMILY"/>
</dbReference>
<evidence type="ECO:0000259" key="3">
    <source>
        <dbReference type="SMART" id="SM00822"/>
    </source>
</evidence>
<dbReference type="EMBL" id="BNAU01000007">
    <property type="protein sequence ID" value="GHF17053.1"/>
    <property type="molecule type" value="Genomic_DNA"/>
</dbReference>
<dbReference type="PANTHER" id="PTHR42760">
    <property type="entry name" value="SHORT-CHAIN DEHYDROGENASES/REDUCTASES FAMILY MEMBER"/>
    <property type="match status" value="1"/>
</dbReference>
<evidence type="ECO:0000313" key="4">
    <source>
        <dbReference type="EMBL" id="GHF17053.1"/>
    </source>
</evidence>
<evidence type="ECO:0000313" key="5">
    <source>
        <dbReference type="Proteomes" id="UP000605897"/>
    </source>
</evidence>
<sequence>MTARLTDRTIVVTGAARGIGAGIAHAMAAEGANLVVVDLLADEAAETAQRIVKDGGRAVSIAADVTDREQVRAAIDLAVSEFGRLDAMFNNAGVNDPRNWLDIDKDNWDFITGVNGWGVVVGTQEAAKQFIAQGGSGKIINTASIAGRQGYAAIGPYCASKAAVISLTQSAARALAEHNITVNGFAPGVVDTPLWVELDKALENIGKPELKFEGMAADILLGRPSRPADIAPTAIFLAGPDSDYITGQIIPIDGGMILV</sequence>
<comment type="caution">
    <text evidence="4">The sequence shown here is derived from an EMBL/GenBank/DDBJ whole genome shotgun (WGS) entry which is preliminary data.</text>
</comment>
<organism evidence="4 5">
    <name type="scientific">Amycolatopsis deserti</name>
    <dbReference type="NCBI Taxonomy" id="185696"/>
    <lineage>
        <taxon>Bacteria</taxon>
        <taxon>Bacillati</taxon>
        <taxon>Actinomycetota</taxon>
        <taxon>Actinomycetes</taxon>
        <taxon>Pseudonocardiales</taxon>
        <taxon>Pseudonocardiaceae</taxon>
        <taxon>Amycolatopsis</taxon>
    </lineage>
</organism>
<accession>A0ABQ3JCX7</accession>
<keyword evidence="5" id="KW-1185">Reference proteome</keyword>
<name>A0ABQ3JCX7_9PSEU</name>
<dbReference type="SUPFAM" id="SSF51735">
    <property type="entry name" value="NAD(P)-binding Rossmann-fold domains"/>
    <property type="match status" value="1"/>
</dbReference>
<dbReference type="Gene3D" id="3.40.50.720">
    <property type="entry name" value="NAD(P)-binding Rossmann-like Domain"/>
    <property type="match status" value="1"/>
</dbReference>